<gene>
    <name evidence="1" type="ORF">AYBTSS11_LOCUS10754</name>
</gene>
<reference evidence="1" key="1">
    <citation type="submission" date="2023-10" db="EMBL/GenBank/DDBJ databases">
        <authorList>
            <person name="Domelevo Entfellner J.-B."/>
        </authorList>
    </citation>
    <scope>NUCLEOTIDE SEQUENCE</scope>
</reference>
<protein>
    <submittedName>
        <fullName evidence="1">Uncharacterized protein</fullName>
    </submittedName>
</protein>
<name>A0AA86S4X5_9FABA</name>
<proteinExistence type="predicted"/>
<evidence type="ECO:0000313" key="2">
    <source>
        <dbReference type="Proteomes" id="UP001189624"/>
    </source>
</evidence>
<accession>A0AA86S4X5</accession>
<dbReference type="Gramene" id="rna-AYBTSS11_LOCUS10754">
    <property type="protein sequence ID" value="CAJ1942277.1"/>
    <property type="gene ID" value="gene-AYBTSS11_LOCUS10754"/>
</dbReference>
<dbReference type="Proteomes" id="UP001189624">
    <property type="component" value="Chromosome 3"/>
</dbReference>
<dbReference type="EMBL" id="OY731400">
    <property type="protein sequence ID" value="CAJ1942277.1"/>
    <property type="molecule type" value="Genomic_DNA"/>
</dbReference>
<evidence type="ECO:0000313" key="1">
    <source>
        <dbReference type="EMBL" id="CAJ1942277.1"/>
    </source>
</evidence>
<sequence length="126" mass="14296">MRSKVTLVMDGRVGGERVEVYLQELTWALLVRVKSGQRGKKEVEDDVTRRVGLTCSEGEPISWLKGSLMFAQYGKAVSLLHLPTLGISVSVYMLSWEYAACNIRIGKLHTSYDNLQNEVEKPYLRF</sequence>
<dbReference type="AlphaFoldDB" id="A0AA86S4X5"/>
<organism evidence="1 2">
    <name type="scientific">Sphenostylis stenocarpa</name>
    <dbReference type="NCBI Taxonomy" id="92480"/>
    <lineage>
        <taxon>Eukaryota</taxon>
        <taxon>Viridiplantae</taxon>
        <taxon>Streptophyta</taxon>
        <taxon>Embryophyta</taxon>
        <taxon>Tracheophyta</taxon>
        <taxon>Spermatophyta</taxon>
        <taxon>Magnoliopsida</taxon>
        <taxon>eudicotyledons</taxon>
        <taxon>Gunneridae</taxon>
        <taxon>Pentapetalae</taxon>
        <taxon>rosids</taxon>
        <taxon>fabids</taxon>
        <taxon>Fabales</taxon>
        <taxon>Fabaceae</taxon>
        <taxon>Papilionoideae</taxon>
        <taxon>50 kb inversion clade</taxon>
        <taxon>NPAAA clade</taxon>
        <taxon>indigoferoid/millettioid clade</taxon>
        <taxon>Phaseoleae</taxon>
        <taxon>Sphenostylis</taxon>
    </lineage>
</organism>
<keyword evidence="2" id="KW-1185">Reference proteome</keyword>